<evidence type="ECO:0000256" key="2">
    <source>
        <dbReference type="SAM" id="Phobius"/>
    </source>
</evidence>
<dbReference type="Pfam" id="PF15537">
    <property type="entry name" value="Ntox43"/>
    <property type="match status" value="1"/>
</dbReference>
<evidence type="ECO:0000313" key="5">
    <source>
        <dbReference type="Proteomes" id="UP000535491"/>
    </source>
</evidence>
<organism evidence="4 5">
    <name type="scientific">Paenactinomyces guangxiensis</name>
    <dbReference type="NCBI Taxonomy" id="1490290"/>
    <lineage>
        <taxon>Bacteria</taxon>
        <taxon>Bacillati</taxon>
        <taxon>Bacillota</taxon>
        <taxon>Bacilli</taxon>
        <taxon>Bacillales</taxon>
        <taxon>Thermoactinomycetaceae</taxon>
        <taxon>Paenactinomyces</taxon>
    </lineage>
</organism>
<dbReference type="InterPro" id="IPR029106">
    <property type="entry name" value="Ntox43"/>
</dbReference>
<feature type="transmembrane region" description="Helical" evidence="2">
    <location>
        <begin position="256"/>
        <end position="276"/>
    </location>
</feature>
<gene>
    <name evidence="4" type="ORF">H1191_19650</name>
</gene>
<keyword evidence="5" id="KW-1185">Reference proteome</keyword>
<dbReference type="RefSeq" id="WP_181754937.1">
    <property type="nucleotide sequence ID" value="NZ_JACEIQ010000037.1"/>
</dbReference>
<dbReference type="PANTHER" id="PTHR34976">
    <property type="entry name" value="RIBONUCLEASE YQCG-RELATED"/>
    <property type="match status" value="1"/>
</dbReference>
<evidence type="ECO:0000313" key="4">
    <source>
        <dbReference type="EMBL" id="MBA4496476.1"/>
    </source>
</evidence>
<comment type="caution">
    <text evidence="4">The sequence shown here is derived from an EMBL/GenBank/DDBJ whole genome shotgun (WGS) entry which is preliminary data.</text>
</comment>
<feature type="region of interest" description="Disordered" evidence="1">
    <location>
        <begin position="339"/>
        <end position="366"/>
    </location>
</feature>
<name>A0A7W1WUV4_9BACL</name>
<reference evidence="4 5" key="1">
    <citation type="submission" date="2020-07" db="EMBL/GenBank/DDBJ databases">
        <authorList>
            <person name="Feng H."/>
        </authorList>
    </citation>
    <scope>NUCLEOTIDE SEQUENCE [LARGE SCALE GENOMIC DNA]</scope>
    <source>
        <strain evidence="5">s-10</strain>
    </source>
</reference>
<feature type="domain" description="Bacterial toxin 43" evidence="3">
    <location>
        <begin position="361"/>
        <end position="467"/>
    </location>
</feature>
<dbReference type="EMBL" id="JACEIQ010000037">
    <property type="protein sequence ID" value="MBA4496476.1"/>
    <property type="molecule type" value="Genomic_DNA"/>
</dbReference>
<evidence type="ECO:0000259" key="3">
    <source>
        <dbReference type="Pfam" id="PF15537"/>
    </source>
</evidence>
<protein>
    <recommendedName>
        <fullName evidence="3">Bacterial toxin 43 domain-containing protein</fullName>
    </recommendedName>
</protein>
<dbReference type="AlphaFoldDB" id="A0A7W1WUV4"/>
<evidence type="ECO:0000256" key="1">
    <source>
        <dbReference type="SAM" id="MobiDB-lite"/>
    </source>
</evidence>
<feature type="compositionally biased region" description="Basic and acidic residues" evidence="1">
    <location>
        <begin position="345"/>
        <end position="356"/>
    </location>
</feature>
<dbReference type="InterPro" id="IPR051768">
    <property type="entry name" value="Bact_secretion_toxin"/>
</dbReference>
<keyword evidence="2" id="KW-0812">Transmembrane</keyword>
<proteinExistence type="predicted"/>
<feature type="transmembrane region" description="Helical" evidence="2">
    <location>
        <begin position="108"/>
        <end position="129"/>
    </location>
</feature>
<accession>A0A7W1WUV4</accession>
<feature type="region of interest" description="Disordered" evidence="1">
    <location>
        <begin position="314"/>
        <end position="333"/>
    </location>
</feature>
<sequence>MVNYFRVIIILLLTLVGAGVLGSGTVYADPSFEVPRIDDHFDPVEQGPAPQKTQPVSQNAQEEDGVWDWIKEKASGAWEWTKETASTYWEVSKKMPSYYWNKAKEGDWSAGAMAIISLIAVVVIGYHLGGWDAIVATYKGIVNMIKHPDEAFNHLLYAIQHPIETGKAMWKSISDSWKRDVINGDASSRSRWAGRVVGEIGLAIIGTKGADKAKHIATASKIAQKVSSKVPGTHAAKNLKTKFTNLWHGKKINGKMALFSGLAGTAMVAVGFTYSIPFVKPFFRYLDNCFSYQQTTGYYAVVLSPINCSDSSDGAGGGSGIAGNPNVDQETGADNRKIVGSIEGKNNDGGKDKGTDKIPTWKGSGPAPGVLGVNSSSKSVEAIKNYYPKNWGIEFVFDAKTNTFVVGSPKNGGYVGSPHEKLAQTINADGSKTTLGGTFSRGPNGEIRTTENSGHFGRNWTPELRKQFKEVMKSYGLPVQHEEWK</sequence>
<keyword evidence="2" id="KW-0472">Membrane</keyword>
<dbReference type="PANTHER" id="PTHR34976:SF2">
    <property type="entry name" value="TYPE VII SECRETION SYSTEM PROTEIN ESSD"/>
    <property type="match status" value="1"/>
</dbReference>
<dbReference type="Proteomes" id="UP000535491">
    <property type="component" value="Unassembled WGS sequence"/>
</dbReference>
<keyword evidence="2" id="KW-1133">Transmembrane helix</keyword>